<evidence type="ECO:0000259" key="5">
    <source>
        <dbReference type="Pfam" id="PF00171"/>
    </source>
</evidence>
<dbReference type="PANTHER" id="PTHR42991">
    <property type="entry name" value="ALDEHYDE DEHYDROGENASE"/>
    <property type="match status" value="1"/>
</dbReference>
<feature type="active site" evidence="3">
    <location>
        <position position="251"/>
    </location>
</feature>
<dbReference type="PROSITE" id="PS00070">
    <property type="entry name" value="ALDEHYDE_DEHYDR_CYS"/>
    <property type="match status" value="1"/>
</dbReference>
<evidence type="ECO:0000256" key="1">
    <source>
        <dbReference type="ARBA" id="ARBA00009986"/>
    </source>
</evidence>
<dbReference type="InterPro" id="IPR029510">
    <property type="entry name" value="Ald_DH_CS_GLU"/>
</dbReference>
<name>A0ABP2ASM0_SARVE</name>
<dbReference type="Gene3D" id="3.40.605.10">
    <property type="entry name" value="Aldehyde Dehydrogenase, Chain A, domain 1"/>
    <property type="match status" value="1"/>
</dbReference>
<dbReference type="GO" id="GO:0008886">
    <property type="term" value="F:glyceraldehyde-3-phosphate dehydrogenase (NADP+) (non-phosphorylating) activity"/>
    <property type="evidence" value="ECO:0007669"/>
    <property type="project" value="UniProtKB-EC"/>
</dbReference>
<dbReference type="EC" id="1.2.1.9" evidence="6"/>
<dbReference type="RefSeq" id="WP_055258950.1">
    <property type="nucleotide sequence ID" value="NZ_CABIXL010000004.1"/>
</dbReference>
<dbReference type="InterPro" id="IPR016161">
    <property type="entry name" value="Ald_DH/histidinol_DH"/>
</dbReference>
<evidence type="ECO:0000256" key="2">
    <source>
        <dbReference type="ARBA" id="ARBA00023002"/>
    </source>
</evidence>
<dbReference type="InterPro" id="IPR016162">
    <property type="entry name" value="Ald_DH_N"/>
</dbReference>
<dbReference type="SUPFAM" id="SSF53720">
    <property type="entry name" value="ALDH-like"/>
    <property type="match status" value="1"/>
</dbReference>
<dbReference type="PANTHER" id="PTHR42991:SF1">
    <property type="entry name" value="ALDEHYDE DEHYDROGENASE"/>
    <property type="match status" value="1"/>
</dbReference>
<comment type="similarity">
    <text evidence="1 4">Belongs to the aldehyde dehydrogenase family.</text>
</comment>
<dbReference type="CDD" id="cd07082">
    <property type="entry name" value="ALDH_F11_NP-GAPDH"/>
    <property type="match status" value="1"/>
</dbReference>
<accession>A0ABP2ASM0</accession>
<dbReference type="EMBL" id="CYZR01000004">
    <property type="protein sequence ID" value="CUN90617.1"/>
    <property type="molecule type" value="Genomic_DNA"/>
</dbReference>
<evidence type="ECO:0000256" key="3">
    <source>
        <dbReference type="PROSITE-ProRule" id="PRU10007"/>
    </source>
</evidence>
<organism evidence="6 7">
    <name type="scientific">Sarcina ventriculi</name>
    <name type="common">Clostridium ventriculi</name>
    <dbReference type="NCBI Taxonomy" id="1267"/>
    <lineage>
        <taxon>Bacteria</taxon>
        <taxon>Bacillati</taxon>
        <taxon>Bacillota</taxon>
        <taxon>Clostridia</taxon>
        <taxon>Eubacteriales</taxon>
        <taxon>Clostridiaceae</taxon>
        <taxon>Sarcina</taxon>
    </lineage>
</organism>
<dbReference type="Pfam" id="PF00171">
    <property type="entry name" value="Aldedh"/>
    <property type="match status" value="1"/>
</dbReference>
<sequence>MSTYKYYINGQWKDSDSKETISIISPYTNEEVGKVQAITQEEADLAIKSAKEAQKEWATLTVRKRGEYLYKWMDELNKNKEDIATTIMKEVGKGYNDALKEVSRTIDFIRYTIEEAVHMYNESMSGENFEGGNNSKIAIISKRPLGVILAISPFNYPVNLSVAKIAPALVSGNAVIFKPATQGAISAVKIIEALDKTGIPKGILNLVTGKGSVIGDFLTEHEGINMISFTGGSETGKHIAEKSKMIPLVMELGGKDPAVVCDDADLNFVAKQIISGAYSYSGQRCTAIKRVLANKKIANELVNILKNEVDKLTVGSPEENSIIVPLIDKKSADYVQGLIDDALAKGATLICGNKREGNLIYPTLLDNVTLDMRIAWEEPFGPVLPVIRVNSDEEAIKIANESEFGLQASIFTQNIDRAFNIAPKLEVGTVQVNGRTERGPDHLPFLGVKSSGMGVQGIRKSIESMTIEKVTVININR</sequence>
<dbReference type="PROSITE" id="PS00687">
    <property type="entry name" value="ALDEHYDE_DEHYDR_GLU"/>
    <property type="match status" value="1"/>
</dbReference>
<protein>
    <submittedName>
        <fullName evidence="6">NADP-dependent glyceraldehyde-3-phosphate dehydrogenase</fullName>
        <ecNumber evidence="6">1.2.1.9</ecNumber>
    </submittedName>
</protein>
<keyword evidence="7" id="KW-1185">Reference proteome</keyword>
<dbReference type="InterPro" id="IPR016163">
    <property type="entry name" value="Ald_DH_C"/>
</dbReference>
<dbReference type="InterPro" id="IPR051020">
    <property type="entry name" value="ALDH-related_metabolic_enz"/>
</dbReference>
<reference evidence="6 7" key="1">
    <citation type="submission" date="2015-09" db="EMBL/GenBank/DDBJ databases">
        <authorList>
            <consortium name="Pathogen Informatics"/>
            <person name="Wu L."/>
            <person name="Ma J."/>
        </authorList>
    </citation>
    <scope>NUCLEOTIDE SEQUENCE [LARGE SCALE GENOMIC DNA]</scope>
    <source>
        <strain evidence="6 7">2789STDY5834858</strain>
    </source>
</reference>
<evidence type="ECO:0000313" key="7">
    <source>
        <dbReference type="Proteomes" id="UP000095488"/>
    </source>
</evidence>
<feature type="domain" description="Aldehyde dehydrogenase" evidence="5">
    <location>
        <begin position="12"/>
        <end position="469"/>
    </location>
</feature>
<dbReference type="InterPro" id="IPR016160">
    <property type="entry name" value="Ald_DH_CS_CYS"/>
</dbReference>
<keyword evidence="2 4" id="KW-0560">Oxidoreductase</keyword>
<evidence type="ECO:0000313" key="6">
    <source>
        <dbReference type="EMBL" id="CUN90617.1"/>
    </source>
</evidence>
<dbReference type="Gene3D" id="3.40.309.10">
    <property type="entry name" value="Aldehyde Dehydrogenase, Chain A, domain 2"/>
    <property type="match status" value="1"/>
</dbReference>
<dbReference type="InterPro" id="IPR015590">
    <property type="entry name" value="Aldehyde_DH_dom"/>
</dbReference>
<gene>
    <name evidence="6" type="primary">gapN</name>
    <name evidence="6" type="ORF">ERS852473_01386</name>
</gene>
<dbReference type="Proteomes" id="UP000095488">
    <property type="component" value="Unassembled WGS sequence"/>
</dbReference>
<evidence type="ECO:0000256" key="4">
    <source>
        <dbReference type="RuleBase" id="RU003345"/>
    </source>
</evidence>
<proteinExistence type="inferred from homology"/>
<comment type="caution">
    <text evidence="6">The sequence shown here is derived from an EMBL/GenBank/DDBJ whole genome shotgun (WGS) entry which is preliminary data.</text>
</comment>